<dbReference type="InterPro" id="IPR020846">
    <property type="entry name" value="MFS_dom"/>
</dbReference>
<dbReference type="SUPFAM" id="SSF103473">
    <property type="entry name" value="MFS general substrate transporter"/>
    <property type="match status" value="1"/>
</dbReference>
<dbReference type="GO" id="GO:0022857">
    <property type="term" value="F:transmembrane transporter activity"/>
    <property type="evidence" value="ECO:0007669"/>
    <property type="project" value="InterPro"/>
</dbReference>
<dbReference type="InterPro" id="IPR011701">
    <property type="entry name" value="MFS"/>
</dbReference>
<accession>A0A6A5YNP5</accession>
<feature type="transmembrane region" description="Helical" evidence="5">
    <location>
        <begin position="69"/>
        <end position="92"/>
    </location>
</feature>
<evidence type="ECO:0000256" key="1">
    <source>
        <dbReference type="ARBA" id="ARBA00004141"/>
    </source>
</evidence>
<dbReference type="OrthoDB" id="9986881at2759"/>
<feature type="transmembrane region" description="Helical" evidence="5">
    <location>
        <begin position="215"/>
        <end position="234"/>
    </location>
</feature>
<evidence type="ECO:0000313" key="7">
    <source>
        <dbReference type="EMBL" id="KAF2108573.1"/>
    </source>
</evidence>
<gene>
    <name evidence="7" type="ORF">BDV96DRAFT_587449</name>
</gene>
<dbReference type="PROSITE" id="PS50850">
    <property type="entry name" value="MFS"/>
    <property type="match status" value="1"/>
</dbReference>
<dbReference type="EMBL" id="ML977347">
    <property type="protein sequence ID" value="KAF2108573.1"/>
    <property type="molecule type" value="Genomic_DNA"/>
</dbReference>
<keyword evidence="8" id="KW-1185">Reference proteome</keyword>
<evidence type="ECO:0000259" key="6">
    <source>
        <dbReference type="PROSITE" id="PS50850"/>
    </source>
</evidence>
<feature type="transmembrane region" description="Helical" evidence="5">
    <location>
        <begin position="104"/>
        <end position="121"/>
    </location>
</feature>
<dbReference type="GO" id="GO:0005886">
    <property type="term" value="C:plasma membrane"/>
    <property type="evidence" value="ECO:0007669"/>
    <property type="project" value="TreeGrafter"/>
</dbReference>
<dbReference type="PANTHER" id="PTHR23502:SF59">
    <property type="entry name" value="MULTIDRUG TRANSPORTER, PUTATIVE (AFU_ORTHOLOGUE AFUA_1G10370)-RELATED"/>
    <property type="match status" value="1"/>
</dbReference>
<dbReference type="AlphaFoldDB" id="A0A6A5YNP5"/>
<evidence type="ECO:0000256" key="3">
    <source>
        <dbReference type="ARBA" id="ARBA00022989"/>
    </source>
</evidence>
<evidence type="ECO:0000256" key="2">
    <source>
        <dbReference type="ARBA" id="ARBA00022692"/>
    </source>
</evidence>
<feature type="transmembrane region" description="Helical" evidence="5">
    <location>
        <begin position="172"/>
        <end position="195"/>
    </location>
</feature>
<dbReference type="PANTHER" id="PTHR23502">
    <property type="entry name" value="MAJOR FACILITATOR SUPERFAMILY"/>
    <property type="match status" value="1"/>
</dbReference>
<evidence type="ECO:0000256" key="4">
    <source>
        <dbReference type="ARBA" id="ARBA00023136"/>
    </source>
</evidence>
<evidence type="ECO:0000313" key="8">
    <source>
        <dbReference type="Proteomes" id="UP000799770"/>
    </source>
</evidence>
<feature type="transmembrane region" description="Helical" evidence="5">
    <location>
        <begin position="348"/>
        <end position="370"/>
    </location>
</feature>
<name>A0A6A5YNP5_9PLEO</name>
<sequence>MSEAFGRKLSVVLPMSALMIFSFASATAKDLQTLLITRFFGGVFGSAPICNGGGVLADIWPAHQRGAAMMVWGLGVIVGPLSAPTVGAALVVNLDKTGWRWTEYLTGILLAAILIPSFVFIDESYPPVLLGRKASQIRHETKNWAVRSKSQESQLTVQEVSRKYLIVPIEMLIDPICFLISLYAAFVYAVIYLAIPAFPIEFQEVRHWNAVRGSLPFFATIIGTFIAGGILLWGQKMYITRLVANNNKVVPEARLFPMMVGSFFFPAGLFIMGWTSDADIHWIGWCFGAMCLGLGFFTIFQSALTYMVDTYLMLAASALAANMFLRSVLAGTFPLFANALLHNLGLNWGMSLLGFISAAMIPIPFLFYIYGKRIRAMGKRSKMSFV</sequence>
<dbReference type="Proteomes" id="UP000799770">
    <property type="component" value="Unassembled WGS sequence"/>
</dbReference>
<feature type="transmembrane region" description="Helical" evidence="5">
    <location>
        <begin position="255"/>
        <end position="274"/>
    </location>
</feature>
<feature type="transmembrane region" description="Helical" evidence="5">
    <location>
        <begin position="312"/>
        <end position="336"/>
    </location>
</feature>
<feature type="non-terminal residue" evidence="7">
    <location>
        <position position="386"/>
    </location>
</feature>
<feature type="domain" description="Major facilitator superfamily (MFS) profile" evidence="6">
    <location>
        <begin position="1"/>
        <end position="386"/>
    </location>
</feature>
<feature type="transmembrane region" description="Helical" evidence="5">
    <location>
        <begin position="38"/>
        <end position="57"/>
    </location>
</feature>
<comment type="subcellular location">
    <subcellularLocation>
        <location evidence="1">Membrane</location>
        <topology evidence="1">Multi-pass membrane protein</topology>
    </subcellularLocation>
</comment>
<dbReference type="FunFam" id="1.20.1250.20:FF:000011">
    <property type="entry name" value="MFS multidrug transporter, putative"/>
    <property type="match status" value="1"/>
</dbReference>
<protein>
    <submittedName>
        <fullName evidence="7">Major facilitator superfamily domain-containing protein</fullName>
    </submittedName>
</protein>
<proteinExistence type="predicted"/>
<evidence type="ECO:0000256" key="5">
    <source>
        <dbReference type="SAM" id="Phobius"/>
    </source>
</evidence>
<keyword evidence="2 5" id="KW-0812">Transmembrane</keyword>
<dbReference type="InterPro" id="IPR036259">
    <property type="entry name" value="MFS_trans_sf"/>
</dbReference>
<organism evidence="7 8">
    <name type="scientific">Lophiotrema nucula</name>
    <dbReference type="NCBI Taxonomy" id="690887"/>
    <lineage>
        <taxon>Eukaryota</taxon>
        <taxon>Fungi</taxon>
        <taxon>Dikarya</taxon>
        <taxon>Ascomycota</taxon>
        <taxon>Pezizomycotina</taxon>
        <taxon>Dothideomycetes</taxon>
        <taxon>Pleosporomycetidae</taxon>
        <taxon>Pleosporales</taxon>
        <taxon>Lophiotremataceae</taxon>
        <taxon>Lophiotrema</taxon>
    </lineage>
</organism>
<feature type="transmembrane region" description="Helical" evidence="5">
    <location>
        <begin position="280"/>
        <end position="300"/>
    </location>
</feature>
<reference evidence="7" key="1">
    <citation type="journal article" date="2020" name="Stud. Mycol.">
        <title>101 Dothideomycetes genomes: a test case for predicting lifestyles and emergence of pathogens.</title>
        <authorList>
            <person name="Haridas S."/>
            <person name="Albert R."/>
            <person name="Binder M."/>
            <person name="Bloem J."/>
            <person name="Labutti K."/>
            <person name="Salamov A."/>
            <person name="Andreopoulos B."/>
            <person name="Baker S."/>
            <person name="Barry K."/>
            <person name="Bills G."/>
            <person name="Bluhm B."/>
            <person name="Cannon C."/>
            <person name="Castanera R."/>
            <person name="Culley D."/>
            <person name="Daum C."/>
            <person name="Ezra D."/>
            <person name="Gonzalez J."/>
            <person name="Henrissat B."/>
            <person name="Kuo A."/>
            <person name="Liang C."/>
            <person name="Lipzen A."/>
            <person name="Lutzoni F."/>
            <person name="Magnuson J."/>
            <person name="Mondo S."/>
            <person name="Nolan M."/>
            <person name="Ohm R."/>
            <person name="Pangilinan J."/>
            <person name="Park H.-J."/>
            <person name="Ramirez L."/>
            <person name="Alfaro M."/>
            <person name="Sun H."/>
            <person name="Tritt A."/>
            <person name="Yoshinaga Y."/>
            <person name="Zwiers L.-H."/>
            <person name="Turgeon B."/>
            <person name="Goodwin S."/>
            <person name="Spatafora J."/>
            <person name="Crous P."/>
            <person name="Grigoriev I."/>
        </authorList>
    </citation>
    <scope>NUCLEOTIDE SEQUENCE</scope>
    <source>
        <strain evidence="7">CBS 627.86</strain>
    </source>
</reference>
<keyword evidence="3 5" id="KW-1133">Transmembrane helix</keyword>
<dbReference type="Gene3D" id="1.20.1250.20">
    <property type="entry name" value="MFS general substrate transporter like domains"/>
    <property type="match status" value="1"/>
</dbReference>
<dbReference type="Pfam" id="PF07690">
    <property type="entry name" value="MFS_1"/>
    <property type="match status" value="1"/>
</dbReference>
<keyword evidence="4 5" id="KW-0472">Membrane</keyword>